<feature type="transmembrane region" description="Helical" evidence="1">
    <location>
        <begin position="125"/>
        <end position="144"/>
    </location>
</feature>
<gene>
    <name evidence="2" type="ORF">HNR73_003981</name>
</gene>
<dbReference type="RefSeq" id="WP_184788952.1">
    <property type="nucleotide sequence ID" value="NZ_BONT01000046.1"/>
</dbReference>
<evidence type="ECO:0000256" key="1">
    <source>
        <dbReference type="SAM" id="Phobius"/>
    </source>
</evidence>
<feature type="transmembrane region" description="Helical" evidence="1">
    <location>
        <begin position="87"/>
        <end position="105"/>
    </location>
</feature>
<reference evidence="2 3" key="1">
    <citation type="submission" date="2020-08" db="EMBL/GenBank/DDBJ databases">
        <title>Genomic Encyclopedia of Type Strains, Phase IV (KMG-IV): sequencing the most valuable type-strain genomes for metagenomic binning, comparative biology and taxonomic classification.</title>
        <authorList>
            <person name="Goeker M."/>
        </authorList>
    </citation>
    <scope>NUCLEOTIDE SEQUENCE [LARGE SCALE GENOMIC DNA]</scope>
    <source>
        <strain evidence="2 3">YIM 65646</strain>
    </source>
</reference>
<feature type="transmembrane region" description="Helical" evidence="1">
    <location>
        <begin position="62"/>
        <end position="80"/>
    </location>
</feature>
<feature type="transmembrane region" description="Helical" evidence="1">
    <location>
        <begin position="156"/>
        <end position="176"/>
    </location>
</feature>
<feature type="transmembrane region" description="Helical" evidence="1">
    <location>
        <begin position="182"/>
        <end position="202"/>
    </location>
</feature>
<keyword evidence="1" id="KW-0812">Transmembrane</keyword>
<evidence type="ECO:0000313" key="2">
    <source>
        <dbReference type="EMBL" id="MBB6036113.1"/>
    </source>
</evidence>
<dbReference type="InterPro" id="IPR009339">
    <property type="entry name" value="DUF998"/>
</dbReference>
<sequence length="222" mass="22640">MNLRHLTHRFGPAAGVIALLGLIVAVAATLFGHLDADAGLSPFGSTISDYAAADRSGPVETAIFLAGAAALPLLAALKAAGAPISRTVTVLFGLWSAGLMVTAIIPTDPLGHATMSTAGYVHRYASTIAFGALVAAGIALVAGLRRHPAWRDLRHVVAGLSAVAVASAVAVTWTTYLGDRVLIGLAERTLAAAMLGMLILLATRSIRLRPATAPAVLRARAA</sequence>
<keyword evidence="1" id="KW-0472">Membrane</keyword>
<comment type="caution">
    <text evidence="2">The sequence shown here is derived from an EMBL/GenBank/DDBJ whole genome shotgun (WGS) entry which is preliminary data.</text>
</comment>
<evidence type="ECO:0000313" key="3">
    <source>
        <dbReference type="Proteomes" id="UP000548476"/>
    </source>
</evidence>
<organism evidence="2 3">
    <name type="scientific">Phytomonospora endophytica</name>
    <dbReference type="NCBI Taxonomy" id="714109"/>
    <lineage>
        <taxon>Bacteria</taxon>
        <taxon>Bacillati</taxon>
        <taxon>Actinomycetota</taxon>
        <taxon>Actinomycetes</taxon>
        <taxon>Micromonosporales</taxon>
        <taxon>Micromonosporaceae</taxon>
        <taxon>Phytomonospora</taxon>
    </lineage>
</organism>
<accession>A0A841FMH6</accession>
<protein>
    <submittedName>
        <fullName evidence="2">Type IV secretory pathway VirB2 component (Pilin)</fullName>
    </submittedName>
</protein>
<dbReference type="AlphaFoldDB" id="A0A841FMH6"/>
<dbReference type="EMBL" id="JACHGT010000008">
    <property type="protein sequence ID" value="MBB6036113.1"/>
    <property type="molecule type" value="Genomic_DNA"/>
</dbReference>
<dbReference type="Proteomes" id="UP000548476">
    <property type="component" value="Unassembled WGS sequence"/>
</dbReference>
<dbReference type="Pfam" id="PF06197">
    <property type="entry name" value="DUF998"/>
    <property type="match status" value="1"/>
</dbReference>
<keyword evidence="3" id="KW-1185">Reference proteome</keyword>
<keyword evidence="1" id="KW-1133">Transmembrane helix</keyword>
<feature type="transmembrane region" description="Helical" evidence="1">
    <location>
        <begin position="12"/>
        <end position="34"/>
    </location>
</feature>
<name>A0A841FMH6_9ACTN</name>
<proteinExistence type="predicted"/>